<dbReference type="PANTHER" id="PTHR30606:SF10">
    <property type="entry name" value="PHOSPHATIDYLINOSITOL MANNOSIDE ACYLTRANSFERASE"/>
    <property type="match status" value="1"/>
</dbReference>
<dbReference type="GO" id="GO:0005886">
    <property type="term" value="C:plasma membrane"/>
    <property type="evidence" value="ECO:0007669"/>
    <property type="project" value="UniProtKB-SubCell"/>
</dbReference>
<evidence type="ECO:0000313" key="7">
    <source>
        <dbReference type="EMBL" id="EKC55431.1"/>
    </source>
</evidence>
<organism evidence="7">
    <name type="scientific">human gut metagenome</name>
    <dbReference type="NCBI Taxonomy" id="408170"/>
    <lineage>
        <taxon>unclassified sequences</taxon>
        <taxon>metagenomes</taxon>
        <taxon>organismal metagenomes</taxon>
    </lineage>
</organism>
<feature type="non-terminal residue" evidence="7">
    <location>
        <position position="1"/>
    </location>
</feature>
<dbReference type="Pfam" id="PF03279">
    <property type="entry name" value="Lip_A_acyltrans"/>
    <property type="match status" value="1"/>
</dbReference>
<comment type="subcellular location">
    <subcellularLocation>
        <location evidence="1">Cell inner membrane</location>
    </subcellularLocation>
</comment>
<keyword evidence="6 7" id="KW-0012">Acyltransferase</keyword>
<proteinExistence type="predicted"/>
<dbReference type="CDD" id="cd07984">
    <property type="entry name" value="LPLAT_LABLAT-like"/>
    <property type="match status" value="1"/>
</dbReference>
<name>K1T7V8_9ZZZZ</name>
<dbReference type="EC" id="2.3.1.-" evidence="7"/>
<evidence type="ECO:0000256" key="2">
    <source>
        <dbReference type="ARBA" id="ARBA00022475"/>
    </source>
</evidence>
<keyword evidence="3" id="KW-0997">Cell inner membrane</keyword>
<evidence type="ECO:0000256" key="3">
    <source>
        <dbReference type="ARBA" id="ARBA00022519"/>
    </source>
</evidence>
<keyword evidence="2" id="KW-1003">Cell membrane</keyword>
<dbReference type="InterPro" id="IPR004960">
    <property type="entry name" value="LipA_acyltrans"/>
</dbReference>
<evidence type="ECO:0000256" key="5">
    <source>
        <dbReference type="ARBA" id="ARBA00023136"/>
    </source>
</evidence>
<keyword evidence="5" id="KW-0472">Membrane</keyword>
<dbReference type="GO" id="GO:0016746">
    <property type="term" value="F:acyltransferase activity"/>
    <property type="evidence" value="ECO:0007669"/>
    <property type="project" value="UniProtKB-KW"/>
</dbReference>
<reference evidence="7" key="1">
    <citation type="journal article" date="2013" name="Environ. Microbiol.">
        <title>Microbiota from the distal guts of lean and obese adolescents exhibit partial functional redundancy besides clear differences in community structure.</title>
        <authorList>
            <person name="Ferrer M."/>
            <person name="Ruiz A."/>
            <person name="Lanza F."/>
            <person name="Haange S.B."/>
            <person name="Oberbach A."/>
            <person name="Till H."/>
            <person name="Bargiela R."/>
            <person name="Campoy C."/>
            <person name="Segura M.T."/>
            <person name="Richter M."/>
            <person name="von Bergen M."/>
            <person name="Seifert J."/>
            <person name="Suarez A."/>
        </authorList>
    </citation>
    <scope>NUCLEOTIDE SEQUENCE</scope>
</reference>
<dbReference type="PANTHER" id="PTHR30606">
    <property type="entry name" value="LIPID A BIOSYNTHESIS LAUROYL ACYLTRANSFERASE"/>
    <property type="match status" value="1"/>
</dbReference>
<keyword evidence="4 7" id="KW-0808">Transferase</keyword>
<dbReference type="EMBL" id="AJWY01010479">
    <property type="protein sequence ID" value="EKC55431.1"/>
    <property type="molecule type" value="Genomic_DNA"/>
</dbReference>
<dbReference type="GO" id="GO:1901137">
    <property type="term" value="P:carbohydrate derivative biosynthetic process"/>
    <property type="evidence" value="ECO:0007669"/>
    <property type="project" value="UniProtKB-ARBA"/>
</dbReference>
<comment type="caution">
    <text evidence="7">The sequence shown here is derived from an EMBL/GenBank/DDBJ whole genome shotgun (WGS) entry which is preliminary data.</text>
</comment>
<evidence type="ECO:0000256" key="4">
    <source>
        <dbReference type="ARBA" id="ARBA00022679"/>
    </source>
</evidence>
<evidence type="ECO:0000256" key="6">
    <source>
        <dbReference type="ARBA" id="ARBA00023315"/>
    </source>
</evidence>
<dbReference type="GO" id="GO:0008610">
    <property type="term" value="P:lipid biosynthetic process"/>
    <property type="evidence" value="ECO:0007669"/>
    <property type="project" value="UniProtKB-ARBA"/>
</dbReference>
<dbReference type="AlphaFoldDB" id="K1T7V8"/>
<accession>K1T7V8</accession>
<sequence length="130" mass="15173">GEHGLLAISRMLRKKILLGVLYDQDTNDDGVEIELFGKHSVIPLGPAALSRIYGSPILPIFLHNNDDWTCTAKIYPALYTPKTKDKKQDFYQVTKQLVDILEQEITAHPEMWFWVHDRWKDGRQRFHKKN</sequence>
<protein>
    <submittedName>
        <fullName evidence="7">Lipid A biosynthesis acyltransferase</fullName>
        <ecNumber evidence="7">2.3.1.-</ecNumber>
    </submittedName>
</protein>
<gene>
    <name evidence="7" type="ORF">LEA_15349</name>
</gene>
<evidence type="ECO:0000256" key="1">
    <source>
        <dbReference type="ARBA" id="ARBA00004533"/>
    </source>
</evidence>